<evidence type="ECO:0000256" key="1">
    <source>
        <dbReference type="ARBA" id="ARBA00023015"/>
    </source>
</evidence>
<accession>C8W1P2</accession>
<dbReference type="PRINTS" id="PR00598">
    <property type="entry name" value="HTHMARR"/>
</dbReference>
<dbReference type="Proteomes" id="UP000002217">
    <property type="component" value="Chromosome"/>
</dbReference>
<evidence type="ECO:0000259" key="4">
    <source>
        <dbReference type="PROSITE" id="PS50995"/>
    </source>
</evidence>
<keyword evidence="2" id="KW-0238">DNA-binding</keyword>
<dbReference type="PANTHER" id="PTHR33164">
    <property type="entry name" value="TRANSCRIPTIONAL REGULATOR, MARR FAMILY"/>
    <property type="match status" value="1"/>
</dbReference>
<keyword evidence="6" id="KW-1185">Reference proteome</keyword>
<dbReference type="eggNOG" id="COG1846">
    <property type="taxonomic scope" value="Bacteria"/>
</dbReference>
<dbReference type="RefSeq" id="WP_015758207.1">
    <property type="nucleotide sequence ID" value="NC_013216.1"/>
</dbReference>
<dbReference type="SUPFAM" id="SSF46785">
    <property type="entry name" value="Winged helix' DNA-binding domain"/>
    <property type="match status" value="1"/>
</dbReference>
<name>C8W1P2_DESAS</name>
<dbReference type="STRING" id="485916.Dtox_2735"/>
<dbReference type="PROSITE" id="PS50995">
    <property type="entry name" value="HTH_MARR_2"/>
    <property type="match status" value="1"/>
</dbReference>
<gene>
    <name evidence="5" type="ordered locus">Dtox_2735</name>
</gene>
<dbReference type="AlphaFoldDB" id="C8W1P2"/>
<dbReference type="PANTHER" id="PTHR33164:SF43">
    <property type="entry name" value="HTH-TYPE TRANSCRIPTIONAL REPRESSOR YETL"/>
    <property type="match status" value="1"/>
</dbReference>
<proteinExistence type="predicted"/>
<reference evidence="5 6" key="1">
    <citation type="journal article" date="2009" name="Stand. Genomic Sci.">
        <title>Complete genome sequence of Desulfotomaculum acetoxidans type strain (5575).</title>
        <authorList>
            <person name="Spring S."/>
            <person name="Lapidus A."/>
            <person name="Schroder M."/>
            <person name="Gleim D."/>
            <person name="Sims D."/>
            <person name="Meincke L."/>
            <person name="Glavina Del Rio T."/>
            <person name="Tice H."/>
            <person name="Copeland A."/>
            <person name="Cheng J.F."/>
            <person name="Lucas S."/>
            <person name="Chen F."/>
            <person name="Nolan M."/>
            <person name="Bruce D."/>
            <person name="Goodwin L."/>
            <person name="Pitluck S."/>
            <person name="Ivanova N."/>
            <person name="Mavromatis K."/>
            <person name="Mikhailova N."/>
            <person name="Pati A."/>
            <person name="Chen A."/>
            <person name="Palaniappan K."/>
            <person name="Land M."/>
            <person name="Hauser L."/>
            <person name="Chang Y.J."/>
            <person name="Jeffries C.D."/>
            <person name="Chain P."/>
            <person name="Saunders E."/>
            <person name="Brettin T."/>
            <person name="Detter J.C."/>
            <person name="Goker M."/>
            <person name="Bristow J."/>
            <person name="Eisen J.A."/>
            <person name="Markowitz V."/>
            <person name="Hugenholtz P."/>
            <person name="Kyrpides N.C."/>
            <person name="Klenk H.P."/>
            <person name="Han C."/>
        </authorList>
    </citation>
    <scope>NUCLEOTIDE SEQUENCE [LARGE SCALE GENOMIC DNA]</scope>
    <source>
        <strain evidence="6">ATCC 49208 / DSM 771 / VKM B-1644</strain>
    </source>
</reference>
<dbReference type="KEGG" id="dae:Dtox_2735"/>
<evidence type="ECO:0000256" key="3">
    <source>
        <dbReference type="ARBA" id="ARBA00023163"/>
    </source>
</evidence>
<dbReference type="InterPro" id="IPR036388">
    <property type="entry name" value="WH-like_DNA-bd_sf"/>
</dbReference>
<dbReference type="PROSITE" id="PS01117">
    <property type="entry name" value="HTH_MARR_1"/>
    <property type="match status" value="1"/>
</dbReference>
<keyword evidence="1" id="KW-0805">Transcription regulation</keyword>
<dbReference type="GO" id="GO:0043565">
    <property type="term" value="F:sequence-specific DNA binding"/>
    <property type="evidence" value="ECO:0007669"/>
    <property type="project" value="InterPro"/>
</dbReference>
<dbReference type="Pfam" id="PF01047">
    <property type="entry name" value="MarR"/>
    <property type="match status" value="1"/>
</dbReference>
<dbReference type="SMART" id="SM00347">
    <property type="entry name" value="HTH_MARR"/>
    <property type="match status" value="1"/>
</dbReference>
<dbReference type="InterPro" id="IPR023187">
    <property type="entry name" value="Tscrpt_reg_MarR-type_CS"/>
</dbReference>
<keyword evidence="3" id="KW-0804">Transcription</keyword>
<evidence type="ECO:0000313" key="6">
    <source>
        <dbReference type="Proteomes" id="UP000002217"/>
    </source>
</evidence>
<dbReference type="PRINTS" id="PR00033">
    <property type="entry name" value="HTHASNC"/>
</dbReference>
<dbReference type="HOGENOM" id="CLU_083287_27_7_9"/>
<dbReference type="Gene3D" id="1.10.10.10">
    <property type="entry name" value="Winged helix-like DNA-binding domain superfamily/Winged helix DNA-binding domain"/>
    <property type="match status" value="1"/>
</dbReference>
<evidence type="ECO:0000256" key="2">
    <source>
        <dbReference type="ARBA" id="ARBA00023125"/>
    </source>
</evidence>
<evidence type="ECO:0000313" key="5">
    <source>
        <dbReference type="EMBL" id="ACV63513.1"/>
    </source>
</evidence>
<feature type="domain" description="HTH marR-type" evidence="4">
    <location>
        <begin position="8"/>
        <end position="147"/>
    </location>
</feature>
<dbReference type="InterPro" id="IPR036390">
    <property type="entry name" value="WH_DNA-bd_sf"/>
</dbReference>
<dbReference type="GO" id="GO:0003700">
    <property type="term" value="F:DNA-binding transcription factor activity"/>
    <property type="evidence" value="ECO:0007669"/>
    <property type="project" value="InterPro"/>
</dbReference>
<protein>
    <submittedName>
        <fullName evidence="5">Transcriptional regulator, MarR family</fullName>
    </submittedName>
</protein>
<dbReference type="OrthoDB" id="49580at2"/>
<dbReference type="GO" id="GO:0006950">
    <property type="term" value="P:response to stress"/>
    <property type="evidence" value="ECO:0007669"/>
    <property type="project" value="TreeGrafter"/>
</dbReference>
<dbReference type="EMBL" id="CP001720">
    <property type="protein sequence ID" value="ACV63513.1"/>
    <property type="molecule type" value="Genomic_DNA"/>
</dbReference>
<dbReference type="InterPro" id="IPR000485">
    <property type="entry name" value="AsnC-type_HTH_dom"/>
</dbReference>
<dbReference type="InterPro" id="IPR000835">
    <property type="entry name" value="HTH_MarR-typ"/>
</dbReference>
<organism evidence="5 6">
    <name type="scientific">Desulfofarcimen acetoxidans (strain ATCC 49208 / DSM 771 / KCTC 5769 / VKM B-1644 / 5575)</name>
    <name type="common">Desulfotomaculum acetoxidans</name>
    <dbReference type="NCBI Taxonomy" id="485916"/>
    <lineage>
        <taxon>Bacteria</taxon>
        <taxon>Bacillati</taxon>
        <taxon>Bacillota</taxon>
        <taxon>Clostridia</taxon>
        <taxon>Eubacteriales</taxon>
        <taxon>Peptococcaceae</taxon>
        <taxon>Desulfofarcimen</taxon>
    </lineage>
</organism>
<dbReference type="InterPro" id="IPR039422">
    <property type="entry name" value="MarR/SlyA-like"/>
</dbReference>
<sequence>MLNEDQANQKLVEHLLFLFRQLHRGAESHAIKGGFTVPQRIVMGHLVQYGDLSVKELSQKVGLSHSTISGIVDRLERKGLVMRSQNLQDRRITKVTTTDLGKKHIKMMPHQMFSGVVDIFDRAMVAEKIKILEGLAALRQLLDKEEEKQL</sequence>